<name>A0ABY4M632_9ACTN</name>
<sequence length="65" mass="6722">MPRHDEGTALIAEAFRACMEEDAAPRVAVRQAVAASLVGTSAAVSLAEGGRAVAVPDVRSWKFPG</sequence>
<evidence type="ECO:0000313" key="1">
    <source>
        <dbReference type="EMBL" id="UQA93128.1"/>
    </source>
</evidence>
<dbReference type="Proteomes" id="UP000830115">
    <property type="component" value="Chromosome"/>
</dbReference>
<reference evidence="1" key="1">
    <citation type="submission" date="2021-10" db="EMBL/GenBank/DDBJ databases">
        <title>Streptomyces nigrumlapis sp.nov.,an antimicrobial producing actinobacterium isolated from Black Gobi rocks.</title>
        <authorList>
            <person name="Wen Y."/>
            <person name="Zhang W."/>
            <person name="Liu X.G."/>
        </authorList>
    </citation>
    <scope>NUCLEOTIDE SEQUENCE</scope>
    <source>
        <strain evidence="1">ST13-2-2</strain>
    </source>
</reference>
<organism evidence="1 2">
    <name type="scientific">Streptomyces halobius</name>
    <dbReference type="NCBI Taxonomy" id="2879846"/>
    <lineage>
        <taxon>Bacteria</taxon>
        <taxon>Bacillati</taxon>
        <taxon>Actinomycetota</taxon>
        <taxon>Actinomycetes</taxon>
        <taxon>Kitasatosporales</taxon>
        <taxon>Streptomycetaceae</taxon>
        <taxon>Streptomyces</taxon>
    </lineage>
</organism>
<dbReference type="RefSeq" id="WP_248863985.1">
    <property type="nucleotide sequence ID" value="NZ_CP086322.1"/>
</dbReference>
<evidence type="ECO:0000313" key="2">
    <source>
        <dbReference type="Proteomes" id="UP000830115"/>
    </source>
</evidence>
<gene>
    <name evidence="1" type="ORF">K9S39_15885</name>
</gene>
<keyword evidence="2" id="KW-1185">Reference proteome</keyword>
<protein>
    <submittedName>
        <fullName evidence="1">Uncharacterized protein</fullName>
    </submittedName>
</protein>
<proteinExistence type="predicted"/>
<dbReference type="EMBL" id="CP086322">
    <property type="protein sequence ID" value="UQA93128.1"/>
    <property type="molecule type" value="Genomic_DNA"/>
</dbReference>
<accession>A0ABY4M632</accession>